<reference evidence="2" key="2">
    <citation type="submission" date="2013-12" db="EMBL/GenBank/DDBJ databases">
        <authorList>
            <person name="Mihasan M."/>
            <person name="Brandsch R."/>
        </authorList>
    </citation>
    <scope>NUCLEOTIDE SEQUENCE</scope>
    <source>
        <strain evidence="2">ATCC 49919</strain>
        <plasmid evidence="2">pAO1</plasmid>
    </source>
</reference>
<organism evidence="2">
    <name type="scientific">Paenarthrobacter nicotinovorans</name>
    <name type="common">Arthrobacter nicotinovorans</name>
    <dbReference type="NCBI Taxonomy" id="29320"/>
    <lineage>
        <taxon>Bacteria</taxon>
        <taxon>Bacillati</taxon>
        <taxon>Actinomycetota</taxon>
        <taxon>Actinomycetes</taxon>
        <taxon>Micrococcales</taxon>
        <taxon>Micrococcaceae</taxon>
        <taxon>Paenarthrobacter</taxon>
    </lineage>
</organism>
<evidence type="ECO:0000313" key="2">
    <source>
        <dbReference type="EMBL" id="CAD47976.1"/>
    </source>
</evidence>
<evidence type="ECO:0000256" key="1">
    <source>
        <dbReference type="SAM" id="MobiDB-lite"/>
    </source>
</evidence>
<dbReference type="EMBL" id="AJ507836">
    <property type="protein sequence ID" value="CAD47976.1"/>
    <property type="molecule type" value="Genomic_DNA"/>
</dbReference>
<accession>Q8GAF5</accession>
<feature type="region of interest" description="Disordered" evidence="1">
    <location>
        <begin position="45"/>
        <end position="68"/>
    </location>
</feature>
<protein>
    <submittedName>
        <fullName evidence="2">Uncharacterized protein</fullName>
    </submittedName>
</protein>
<geneLocation type="plasmid" evidence="2">
    <name>pAO1</name>
</geneLocation>
<keyword evidence="2" id="KW-0614">Plasmid</keyword>
<dbReference type="AlphaFoldDB" id="Q8GAF5"/>
<feature type="compositionally biased region" description="Basic and acidic residues" evidence="1">
    <location>
        <begin position="45"/>
        <end position="61"/>
    </location>
</feature>
<proteinExistence type="predicted"/>
<name>Q8GAF5_PAENI</name>
<reference evidence="2" key="1">
    <citation type="journal article" date="2003" name="J. Bacteriol.">
        <title>Sequence of the 165-kilobase catabolic plasmid pAO1 from Arthrobacter nicotinovorans and identification of a pAO1-dependent nicotine uptake system.</title>
        <authorList>
            <person name="Igloi G.L."/>
            <person name="Brandsch R."/>
        </authorList>
    </citation>
    <scope>NUCLEOTIDE SEQUENCE [LARGE SCALE GENOMIC DNA]</scope>
    <source>
        <strain evidence="2">ATCC 49919</strain>
        <plasmid evidence="2">pAO1</plasmid>
    </source>
</reference>
<sequence>MGEPGWFDPWPSSPKPRLLSCSHRTPRHLLSRRLRLMQSACPKRLEPGRCRRRMRPTDGGRNRSSHHA</sequence>